<dbReference type="InterPro" id="IPR018303">
    <property type="entry name" value="ATPase_P-typ_P_site"/>
</dbReference>
<feature type="transmembrane region" description="Helical" evidence="9">
    <location>
        <begin position="364"/>
        <end position="385"/>
    </location>
</feature>
<evidence type="ECO:0000256" key="4">
    <source>
        <dbReference type="ARBA" id="ARBA00022840"/>
    </source>
</evidence>
<evidence type="ECO:0000256" key="8">
    <source>
        <dbReference type="SAM" id="MobiDB-lite"/>
    </source>
</evidence>
<dbReference type="SUPFAM" id="SSF81665">
    <property type="entry name" value="Calcium ATPase, transmembrane domain M"/>
    <property type="match status" value="1"/>
</dbReference>
<dbReference type="InterPro" id="IPR023299">
    <property type="entry name" value="ATPase_P-typ_cyto_dom_N"/>
</dbReference>
<feature type="transmembrane region" description="Helical" evidence="9">
    <location>
        <begin position="79"/>
        <end position="98"/>
    </location>
</feature>
<keyword evidence="3" id="KW-0547">Nucleotide-binding</keyword>
<dbReference type="SFLD" id="SFLDF00027">
    <property type="entry name" value="p-type_atpase"/>
    <property type="match status" value="1"/>
</dbReference>
<dbReference type="Gene3D" id="3.40.1110.10">
    <property type="entry name" value="Calcium-transporting ATPase, cytoplasmic domain N"/>
    <property type="match status" value="1"/>
</dbReference>
<dbReference type="Pfam" id="PF00122">
    <property type="entry name" value="E1-E2_ATPase"/>
    <property type="match status" value="1"/>
</dbReference>
<dbReference type="InterPro" id="IPR044492">
    <property type="entry name" value="P_typ_ATPase_HD_dom"/>
</dbReference>
<dbReference type="PANTHER" id="PTHR43294">
    <property type="entry name" value="SODIUM/POTASSIUM-TRANSPORTING ATPASE SUBUNIT ALPHA"/>
    <property type="match status" value="1"/>
</dbReference>
<feature type="transmembrane region" description="Helical" evidence="9">
    <location>
        <begin position="1087"/>
        <end position="1104"/>
    </location>
</feature>
<dbReference type="SUPFAM" id="SSF81653">
    <property type="entry name" value="Calcium ATPase, transduction domain A"/>
    <property type="match status" value="1"/>
</dbReference>
<dbReference type="GO" id="GO:0006883">
    <property type="term" value="P:intracellular sodium ion homeostasis"/>
    <property type="evidence" value="ECO:0007669"/>
    <property type="project" value="TreeGrafter"/>
</dbReference>
<dbReference type="GO" id="GO:0005886">
    <property type="term" value="C:plasma membrane"/>
    <property type="evidence" value="ECO:0007669"/>
    <property type="project" value="TreeGrafter"/>
</dbReference>
<dbReference type="InterPro" id="IPR008250">
    <property type="entry name" value="ATPase_P-typ_transduc_dom_A_sf"/>
</dbReference>
<dbReference type="InterPro" id="IPR001757">
    <property type="entry name" value="P_typ_ATPase"/>
</dbReference>
<dbReference type="GO" id="GO:0036376">
    <property type="term" value="P:sodium ion export across plasma membrane"/>
    <property type="evidence" value="ECO:0007669"/>
    <property type="project" value="TreeGrafter"/>
</dbReference>
<dbReference type="PANTHER" id="PTHR43294:SF20">
    <property type="entry name" value="P-TYPE ATPASE"/>
    <property type="match status" value="1"/>
</dbReference>
<feature type="region of interest" description="Disordered" evidence="8">
    <location>
        <begin position="15"/>
        <end position="35"/>
    </location>
</feature>
<feature type="compositionally biased region" description="Polar residues" evidence="8">
    <location>
        <begin position="1149"/>
        <end position="1163"/>
    </location>
</feature>
<evidence type="ECO:0000256" key="1">
    <source>
        <dbReference type="ARBA" id="ARBA00004141"/>
    </source>
</evidence>
<dbReference type="Pfam" id="PF00689">
    <property type="entry name" value="Cation_ATPase_C"/>
    <property type="match status" value="1"/>
</dbReference>
<feature type="transmembrane region" description="Helical" evidence="9">
    <location>
        <begin position="982"/>
        <end position="1010"/>
    </location>
</feature>
<dbReference type="Proteomes" id="UP000077202">
    <property type="component" value="Unassembled WGS sequence"/>
</dbReference>
<evidence type="ECO:0000313" key="12">
    <source>
        <dbReference type="Proteomes" id="UP000077202"/>
    </source>
</evidence>
<dbReference type="GO" id="GO:1990573">
    <property type="term" value="P:potassium ion import across plasma membrane"/>
    <property type="evidence" value="ECO:0007669"/>
    <property type="project" value="TreeGrafter"/>
</dbReference>
<dbReference type="SFLD" id="SFLDS00003">
    <property type="entry name" value="Haloacid_Dehalogenase"/>
    <property type="match status" value="1"/>
</dbReference>
<feature type="transmembrane region" description="Helical" evidence="9">
    <location>
        <begin position="409"/>
        <end position="430"/>
    </location>
</feature>
<evidence type="ECO:0000256" key="7">
    <source>
        <dbReference type="ARBA" id="ARBA00023136"/>
    </source>
</evidence>
<dbReference type="GO" id="GO:0005391">
    <property type="term" value="F:P-type sodium:potassium-exchanging transporter activity"/>
    <property type="evidence" value="ECO:0007669"/>
    <property type="project" value="TreeGrafter"/>
</dbReference>
<dbReference type="AlphaFoldDB" id="A0A176WQH1"/>
<dbReference type="SFLD" id="SFLDG00002">
    <property type="entry name" value="C1.7:_P-type_atpase_like"/>
    <property type="match status" value="1"/>
</dbReference>
<keyword evidence="12" id="KW-1185">Reference proteome</keyword>
<dbReference type="InterPro" id="IPR023298">
    <property type="entry name" value="ATPase_P-typ_TM_dom_sf"/>
</dbReference>
<feature type="region of interest" description="Disordered" evidence="8">
    <location>
        <begin position="1123"/>
        <end position="1163"/>
    </location>
</feature>
<feature type="domain" description="Cation-transporting P-type ATPase N-terminal" evidence="10">
    <location>
        <begin position="125"/>
        <end position="199"/>
    </location>
</feature>
<feature type="compositionally biased region" description="Basic and acidic residues" evidence="8">
    <location>
        <begin position="15"/>
        <end position="24"/>
    </location>
</feature>
<dbReference type="Pfam" id="PF00690">
    <property type="entry name" value="Cation_ATPase_N"/>
    <property type="match status" value="1"/>
</dbReference>
<comment type="subcellular location">
    <subcellularLocation>
        <location evidence="1">Membrane</location>
        <topology evidence="1">Multi-pass membrane protein</topology>
    </subcellularLocation>
</comment>
<feature type="transmembrane region" description="Helical" evidence="9">
    <location>
        <begin position="887"/>
        <end position="907"/>
    </location>
</feature>
<feature type="transmembrane region" description="Helical" evidence="9">
    <location>
        <begin position="1047"/>
        <end position="1067"/>
    </location>
</feature>
<dbReference type="GO" id="GO:0005524">
    <property type="term" value="F:ATP binding"/>
    <property type="evidence" value="ECO:0007669"/>
    <property type="project" value="UniProtKB-KW"/>
</dbReference>
<reference evidence="11" key="1">
    <citation type="submission" date="2016-03" db="EMBL/GenBank/DDBJ databases">
        <title>Mechanisms controlling the formation of the plant cell surface in tip-growing cells are functionally conserved among land plants.</title>
        <authorList>
            <person name="Honkanen S."/>
            <person name="Jones V.A."/>
            <person name="Morieri G."/>
            <person name="Champion C."/>
            <person name="Hetherington A.J."/>
            <person name="Kelly S."/>
            <person name="Saint-Marcoux D."/>
            <person name="Proust H."/>
            <person name="Prescott H."/>
            <person name="Dolan L."/>
        </authorList>
    </citation>
    <scope>NUCLEOTIDE SEQUENCE [LARGE SCALE GENOMIC DNA]</scope>
    <source>
        <tissue evidence="11">Whole gametophyte</tissue>
    </source>
</reference>
<dbReference type="GO" id="GO:0030007">
    <property type="term" value="P:intracellular potassium ion homeostasis"/>
    <property type="evidence" value="ECO:0007669"/>
    <property type="project" value="TreeGrafter"/>
</dbReference>
<keyword evidence="2 9" id="KW-0812">Transmembrane</keyword>
<evidence type="ECO:0000313" key="11">
    <source>
        <dbReference type="EMBL" id="OAE35074.1"/>
    </source>
</evidence>
<dbReference type="Gene3D" id="3.40.50.1000">
    <property type="entry name" value="HAD superfamily/HAD-like"/>
    <property type="match status" value="1"/>
</dbReference>
<accession>A0A176WQH1</accession>
<dbReference type="SUPFAM" id="SSF56784">
    <property type="entry name" value="HAD-like"/>
    <property type="match status" value="1"/>
</dbReference>
<dbReference type="Pfam" id="PF13246">
    <property type="entry name" value="Cation_ATPase"/>
    <property type="match status" value="1"/>
</dbReference>
<comment type="caution">
    <text evidence="11">The sequence shown here is derived from an EMBL/GenBank/DDBJ whole genome shotgun (WGS) entry which is preliminary data.</text>
</comment>
<dbReference type="InterPro" id="IPR006068">
    <property type="entry name" value="ATPase_P-typ_cation-transptr_C"/>
</dbReference>
<evidence type="ECO:0000256" key="6">
    <source>
        <dbReference type="ARBA" id="ARBA00022989"/>
    </source>
</evidence>
<sequence length="1163" mass="128853">MERRNSRRWVEVRTVDVEPGHESESQEQQQLEQQESPGKIKAWRLLVAPVCGMVMSLAVAGVGVGGMFLSRSPPDLPNLFLGVTAAGILMFLLMIPVLNKRRLKGKHNGKKKPPRTVVDDDLAKKVWALPAEKVCADLRVSDRVGLSHAEAETRYRRYGGNESVIYSEPGYWSFFLKELHEPAQLLLLCVGVLYLTFGTMEEAITAFLVIFLMASAEVGTEWRAKRALNSLEHSSPPEATVKREGQHMKLDARSLVPGDIVILRVGMEVPADLRLIRSYFLSLDESKLSGESALVSKDPSLVHPEETSELERSNIALAGSLVRQGRGVGVVYRTGTLTYLGQVLSMSRRRKEKKTNLQKVMQELSWSLSILSLILSVIGALLGLWRNMKWQDVILSGLSLAFATIPEELPILIAAVLAVGAQTLSLRLMYVKKLRAVENLGFIDTILTDKTGTLTENRLLWHSAYLGTEQYEIRSRALSYNRKSDSGGLQKLFEAWLFMSDLGDDLETLKDTPRPVEHELEPLTNDVALLATSSQALTEMEDLEASSPHHVEGDMFDQAVLYALGSSVSFLGGSPGYGFLASNPDIKLHLENTYRTKLDASFVAEVPFDPSLKFSSRTFQIDPVLMNHATDAAVSSPVRPVMYIKGAPEVLLRHCAHALENGAVVPMNSVRHKIIEQVTKVASEGHRLIAYAYNDVESKASKASNPFSVFERAIFLGFLSFIDPIREEAAASVQQCQRAGVRVIMVTGDHIETAASVAQQVGIISTEQEEDSSDMSISCIDMHLATLGKEELQDLVMRTRVFARATATDKLLILESLQACAKTVMATGDGVNDSPILAQADVGVAMGKGTDVAREAASIVMMDDNFSMIPYSLAEGRRLLENLRRALAFYLGAKLGFILLFIMGTLWDSCCELETAALVGYTGFLKQILSSSGSSYRYPLSALQIILLELFMDLGSSSSFVMEPRDSDLMRRKPRHPSEKFFDFELVSGIFVAAISMFATVLTSFFYAIYHEKETAQTSVFFTWLFVQVLMAFNLRTFREPVVLKGIFTNMGINIWFIATVSLTILLSSSTFFQEHLSLVPLSTSHWLYIILMSIVGSCWIEFAKMLMLCFSSNQTVATDAKKQQPGQYDEEVSQSLLLQESRSSDLRPTSNDIETSSTTIVQ</sequence>
<dbReference type="PROSITE" id="PS00154">
    <property type="entry name" value="ATPASE_E1_E2"/>
    <property type="match status" value="1"/>
</dbReference>
<gene>
    <name evidence="11" type="ORF">AXG93_763s1070</name>
</gene>
<feature type="transmembrane region" description="Helical" evidence="9">
    <location>
        <begin position="942"/>
        <end position="961"/>
    </location>
</feature>
<keyword evidence="4" id="KW-0067">ATP-binding</keyword>
<dbReference type="GO" id="GO:0016887">
    <property type="term" value="F:ATP hydrolysis activity"/>
    <property type="evidence" value="ECO:0007669"/>
    <property type="project" value="InterPro"/>
</dbReference>
<proteinExistence type="predicted"/>
<dbReference type="PRINTS" id="PR00120">
    <property type="entry name" value="HATPASE"/>
</dbReference>
<dbReference type="InterPro" id="IPR050510">
    <property type="entry name" value="Cation_transp_ATPase_P-type"/>
</dbReference>
<dbReference type="InterPro" id="IPR023214">
    <property type="entry name" value="HAD_sf"/>
</dbReference>
<dbReference type="InterPro" id="IPR036412">
    <property type="entry name" value="HAD-like_sf"/>
</dbReference>
<dbReference type="NCBIfam" id="TIGR01494">
    <property type="entry name" value="ATPase_P-type"/>
    <property type="match status" value="2"/>
</dbReference>
<dbReference type="GO" id="GO:1902600">
    <property type="term" value="P:proton transmembrane transport"/>
    <property type="evidence" value="ECO:0007669"/>
    <property type="project" value="TreeGrafter"/>
</dbReference>
<feature type="transmembrane region" description="Helical" evidence="9">
    <location>
        <begin position="1016"/>
        <end position="1035"/>
    </location>
</feature>
<protein>
    <recommendedName>
        <fullName evidence="10">Cation-transporting P-type ATPase N-terminal domain-containing protein</fullName>
    </recommendedName>
</protein>
<keyword evidence="5" id="KW-1278">Translocase</keyword>
<feature type="compositionally biased region" description="Low complexity" evidence="8">
    <location>
        <begin position="26"/>
        <end position="35"/>
    </location>
</feature>
<keyword evidence="6 9" id="KW-1133">Transmembrane helix</keyword>
<keyword evidence="7 9" id="KW-0472">Membrane</keyword>
<feature type="transmembrane region" description="Helical" evidence="9">
    <location>
        <begin position="45"/>
        <end position="67"/>
    </location>
</feature>
<evidence type="ECO:0000259" key="10">
    <source>
        <dbReference type="SMART" id="SM00831"/>
    </source>
</evidence>
<evidence type="ECO:0000256" key="5">
    <source>
        <dbReference type="ARBA" id="ARBA00022967"/>
    </source>
</evidence>
<evidence type="ECO:0000256" key="3">
    <source>
        <dbReference type="ARBA" id="ARBA00022741"/>
    </source>
</evidence>
<dbReference type="PRINTS" id="PR00119">
    <property type="entry name" value="CATATPASE"/>
</dbReference>
<dbReference type="Gene3D" id="1.20.1110.10">
    <property type="entry name" value="Calcium-transporting ATPase, transmembrane domain"/>
    <property type="match status" value="1"/>
</dbReference>
<dbReference type="InterPro" id="IPR004014">
    <property type="entry name" value="ATPase_P-typ_cation-transptr_N"/>
</dbReference>
<dbReference type="InterPro" id="IPR059000">
    <property type="entry name" value="ATPase_P-type_domA"/>
</dbReference>
<dbReference type="EMBL" id="LVLJ01000267">
    <property type="protein sequence ID" value="OAE35074.1"/>
    <property type="molecule type" value="Genomic_DNA"/>
</dbReference>
<name>A0A176WQH1_MARPO</name>
<organism evidence="11 12">
    <name type="scientific">Marchantia polymorpha subsp. ruderalis</name>
    <dbReference type="NCBI Taxonomy" id="1480154"/>
    <lineage>
        <taxon>Eukaryota</taxon>
        <taxon>Viridiplantae</taxon>
        <taxon>Streptophyta</taxon>
        <taxon>Embryophyta</taxon>
        <taxon>Marchantiophyta</taxon>
        <taxon>Marchantiopsida</taxon>
        <taxon>Marchantiidae</taxon>
        <taxon>Marchantiales</taxon>
        <taxon>Marchantiaceae</taxon>
        <taxon>Marchantia</taxon>
    </lineage>
</organism>
<evidence type="ECO:0000256" key="2">
    <source>
        <dbReference type="ARBA" id="ARBA00022692"/>
    </source>
</evidence>
<dbReference type="Pfam" id="PF08282">
    <property type="entry name" value="Hydrolase_3"/>
    <property type="match status" value="1"/>
</dbReference>
<dbReference type="Gene3D" id="2.70.150.10">
    <property type="entry name" value="Calcium-transporting ATPase, cytoplasmic transduction domain A"/>
    <property type="match status" value="1"/>
</dbReference>
<dbReference type="SMART" id="SM00831">
    <property type="entry name" value="Cation_ATPase_N"/>
    <property type="match status" value="1"/>
</dbReference>
<evidence type="ECO:0000256" key="9">
    <source>
        <dbReference type="SAM" id="Phobius"/>
    </source>
</evidence>